<keyword evidence="1" id="KW-0812">Transmembrane</keyword>
<dbReference type="AlphaFoldDB" id="A0A8B6CQ29"/>
<keyword evidence="3" id="KW-1185">Reference proteome</keyword>
<organism evidence="2 3">
    <name type="scientific">Mytilus galloprovincialis</name>
    <name type="common">Mediterranean mussel</name>
    <dbReference type="NCBI Taxonomy" id="29158"/>
    <lineage>
        <taxon>Eukaryota</taxon>
        <taxon>Metazoa</taxon>
        <taxon>Spiralia</taxon>
        <taxon>Lophotrochozoa</taxon>
        <taxon>Mollusca</taxon>
        <taxon>Bivalvia</taxon>
        <taxon>Autobranchia</taxon>
        <taxon>Pteriomorphia</taxon>
        <taxon>Mytilida</taxon>
        <taxon>Mytiloidea</taxon>
        <taxon>Mytilidae</taxon>
        <taxon>Mytilinae</taxon>
        <taxon>Mytilus</taxon>
    </lineage>
</organism>
<dbReference type="Proteomes" id="UP000596742">
    <property type="component" value="Unassembled WGS sequence"/>
</dbReference>
<gene>
    <name evidence="2" type="ORF">MGAL_10B077184</name>
</gene>
<dbReference type="EMBL" id="UYJE01002172">
    <property type="protein sequence ID" value="VDI08391.1"/>
    <property type="molecule type" value="Genomic_DNA"/>
</dbReference>
<accession>A0A8B6CQ29</accession>
<feature type="non-terminal residue" evidence="2">
    <location>
        <position position="97"/>
    </location>
</feature>
<comment type="caution">
    <text evidence="2">The sequence shown here is derived from an EMBL/GenBank/DDBJ whole genome shotgun (WGS) entry which is preliminary data.</text>
</comment>
<feature type="transmembrane region" description="Helical" evidence="1">
    <location>
        <begin position="21"/>
        <end position="39"/>
    </location>
</feature>
<reference evidence="2" key="1">
    <citation type="submission" date="2018-11" db="EMBL/GenBank/DDBJ databases">
        <authorList>
            <person name="Alioto T."/>
            <person name="Alioto T."/>
        </authorList>
    </citation>
    <scope>NUCLEOTIDE SEQUENCE</scope>
</reference>
<protein>
    <submittedName>
        <fullName evidence="2">Uncharacterized protein</fullName>
    </submittedName>
</protein>
<keyword evidence="1" id="KW-0472">Membrane</keyword>
<proteinExistence type="predicted"/>
<evidence type="ECO:0000313" key="2">
    <source>
        <dbReference type="EMBL" id="VDI08391.1"/>
    </source>
</evidence>
<sequence length="97" mass="11043">QSLSLSVTQDYHGGMTKHTKLMGYKCFQILILIWIFVYICDGDIIISRCHEECERQVRGVKGEDLFCNKDCKLYQCNSGCDSYTTAVNSSCQAVCRK</sequence>
<name>A0A8B6CQ29_MYTGA</name>
<evidence type="ECO:0000313" key="3">
    <source>
        <dbReference type="Proteomes" id="UP000596742"/>
    </source>
</evidence>
<keyword evidence="1" id="KW-1133">Transmembrane helix</keyword>
<evidence type="ECO:0000256" key="1">
    <source>
        <dbReference type="SAM" id="Phobius"/>
    </source>
</evidence>
<feature type="non-terminal residue" evidence="2">
    <location>
        <position position="1"/>
    </location>
</feature>
<dbReference type="OrthoDB" id="10311890at2759"/>